<dbReference type="AlphaFoldDB" id="A0A9D4ZLI1"/>
<evidence type="ECO:0000256" key="1">
    <source>
        <dbReference type="ARBA" id="ARBA00005495"/>
    </source>
</evidence>
<gene>
    <name evidence="5" type="ORF">GOP47_0007415</name>
</gene>
<dbReference type="EMBL" id="JABFUD020000007">
    <property type="protein sequence ID" value="KAI5077591.1"/>
    <property type="molecule type" value="Genomic_DNA"/>
</dbReference>
<dbReference type="PANTHER" id="PTHR28620">
    <property type="entry name" value="CENTROMERE PROTEIN V"/>
    <property type="match status" value="1"/>
</dbReference>
<evidence type="ECO:0000256" key="3">
    <source>
        <dbReference type="ARBA" id="ARBA00022833"/>
    </source>
</evidence>
<dbReference type="PROSITE" id="PS51891">
    <property type="entry name" value="CENP_V_GFA"/>
    <property type="match status" value="1"/>
</dbReference>
<comment type="similarity">
    <text evidence="1">Belongs to the Gfa family.</text>
</comment>
<reference evidence="5" key="1">
    <citation type="submission" date="2021-01" db="EMBL/GenBank/DDBJ databases">
        <title>Adiantum capillus-veneris genome.</title>
        <authorList>
            <person name="Fang Y."/>
            <person name="Liao Q."/>
        </authorList>
    </citation>
    <scope>NUCLEOTIDE SEQUENCE</scope>
    <source>
        <strain evidence="5">H3</strain>
        <tissue evidence="5">Leaf</tissue>
    </source>
</reference>
<dbReference type="Proteomes" id="UP000886520">
    <property type="component" value="Chromosome 7"/>
</dbReference>
<keyword evidence="3" id="KW-0862">Zinc</keyword>
<name>A0A9D4ZLI1_ADICA</name>
<dbReference type="InterPro" id="IPR011057">
    <property type="entry name" value="Mss4-like_sf"/>
</dbReference>
<evidence type="ECO:0000256" key="2">
    <source>
        <dbReference type="ARBA" id="ARBA00022723"/>
    </source>
</evidence>
<accession>A0A9D4ZLI1</accession>
<dbReference type="OrthoDB" id="2993351at2759"/>
<comment type="caution">
    <text evidence="5">The sequence shown here is derived from an EMBL/GenBank/DDBJ whole genome shotgun (WGS) entry which is preliminary data.</text>
</comment>
<evidence type="ECO:0000259" key="4">
    <source>
        <dbReference type="PROSITE" id="PS51891"/>
    </source>
</evidence>
<sequence>MTSKVLHKGGCHCRKVRWQVLAPTELIAWDCNCSNCLMRGNKHFIVPAEDFKLEEGSEDWITTYTFGSHLAKHKFCKVCGISSFYIPRSNPDGIAVTVGCVDPASDISTLSKVEKP</sequence>
<dbReference type="GO" id="GO:0016846">
    <property type="term" value="F:carbon-sulfur lyase activity"/>
    <property type="evidence" value="ECO:0007669"/>
    <property type="project" value="InterPro"/>
</dbReference>
<keyword evidence="2" id="KW-0479">Metal-binding</keyword>
<protein>
    <recommendedName>
        <fullName evidence="4">CENP-V/GFA domain-containing protein</fullName>
    </recommendedName>
</protein>
<keyword evidence="6" id="KW-1185">Reference proteome</keyword>
<dbReference type="InterPro" id="IPR006913">
    <property type="entry name" value="CENP-V/GFA"/>
</dbReference>
<dbReference type="PANTHER" id="PTHR28620:SF1">
    <property type="entry name" value="CENP-V_GFA DOMAIN-CONTAINING PROTEIN"/>
    <property type="match status" value="1"/>
</dbReference>
<evidence type="ECO:0000313" key="5">
    <source>
        <dbReference type="EMBL" id="KAI5077591.1"/>
    </source>
</evidence>
<dbReference type="GO" id="GO:0046872">
    <property type="term" value="F:metal ion binding"/>
    <property type="evidence" value="ECO:0007669"/>
    <property type="project" value="UniProtKB-KW"/>
</dbReference>
<dbReference type="SUPFAM" id="SSF51316">
    <property type="entry name" value="Mss4-like"/>
    <property type="match status" value="1"/>
</dbReference>
<evidence type="ECO:0000313" key="6">
    <source>
        <dbReference type="Proteomes" id="UP000886520"/>
    </source>
</evidence>
<organism evidence="5 6">
    <name type="scientific">Adiantum capillus-veneris</name>
    <name type="common">Maidenhair fern</name>
    <dbReference type="NCBI Taxonomy" id="13818"/>
    <lineage>
        <taxon>Eukaryota</taxon>
        <taxon>Viridiplantae</taxon>
        <taxon>Streptophyta</taxon>
        <taxon>Embryophyta</taxon>
        <taxon>Tracheophyta</taxon>
        <taxon>Polypodiopsida</taxon>
        <taxon>Polypodiidae</taxon>
        <taxon>Polypodiales</taxon>
        <taxon>Pteridineae</taxon>
        <taxon>Pteridaceae</taxon>
        <taxon>Vittarioideae</taxon>
        <taxon>Adiantum</taxon>
    </lineage>
</organism>
<dbReference type="InterPro" id="IPR052355">
    <property type="entry name" value="CENP-V-like"/>
</dbReference>
<dbReference type="Pfam" id="PF04828">
    <property type="entry name" value="GFA"/>
    <property type="match status" value="1"/>
</dbReference>
<dbReference type="Gene3D" id="2.170.150.70">
    <property type="match status" value="1"/>
</dbReference>
<proteinExistence type="inferred from homology"/>
<feature type="domain" description="CENP-V/GFA" evidence="4">
    <location>
        <begin position="7"/>
        <end position="116"/>
    </location>
</feature>